<dbReference type="InParanoid" id="A8QBW7"/>
<dbReference type="PANTHER" id="PTHR12983">
    <property type="entry name" value="RING FINGER 10 FAMILY MEMBER"/>
    <property type="match status" value="1"/>
</dbReference>
<feature type="compositionally biased region" description="Basic and acidic residues" evidence="3">
    <location>
        <begin position="264"/>
        <end position="295"/>
    </location>
</feature>
<comment type="caution">
    <text evidence="4">The sequence shown here is derived from an EMBL/GenBank/DDBJ whole genome shotgun (WGS) entry which is preliminary data.</text>
</comment>
<dbReference type="PANTHER" id="PTHR12983:SF9">
    <property type="entry name" value="E3 UBIQUITIN-PROTEIN LIGASE RNF10"/>
    <property type="match status" value="1"/>
</dbReference>
<feature type="compositionally biased region" description="Basic and acidic residues" evidence="3">
    <location>
        <begin position="369"/>
        <end position="378"/>
    </location>
</feature>
<feature type="compositionally biased region" description="Polar residues" evidence="3">
    <location>
        <begin position="339"/>
        <end position="352"/>
    </location>
</feature>
<dbReference type="GO" id="GO:0000976">
    <property type="term" value="F:transcription cis-regulatory region binding"/>
    <property type="evidence" value="ECO:0007669"/>
    <property type="project" value="TreeGrafter"/>
</dbReference>
<dbReference type="STRING" id="425265.A8QBW7"/>
<dbReference type="InterPro" id="IPR039739">
    <property type="entry name" value="MAG2/RNF10"/>
</dbReference>
<dbReference type="GO" id="GO:0005737">
    <property type="term" value="C:cytoplasm"/>
    <property type="evidence" value="ECO:0007669"/>
    <property type="project" value="UniProtKB-SubCell"/>
</dbReference>
<accession>A8QBW7</accession>
<dbReference type="OrthoDB" id="302966at2759"/>
<sequence length="419" mass="46957">MRDLKAVKWIDSQNLADVHTATYLRELEARGAPKLQHNETFGLLTMRLMERPRDSSLALPRSSTWPVDASMGLSCDHPDALTYAHCVLASSDLLASSLEVDMENVELEMKPEHAIHQDELSLDFLRVAHTNLKSQWEQAKSLPDVARCIQEKQPSALSYFYYQAASGQHVFMHPIDIKVLLSHFGTYAAFPDTLMLAVQHVEEGTVDETLRKKCKYLAHLPMSTDISFVEIDWARTSALLGPIQGEIPWKSWSSTLSQRKQRRLEKASKEERARQRAEKDSKDARSRSAAEHCEREAPLVYSAETSELSFRDSAMVGAEMYFPIHPGAKEDPAALFPSMPSQSSTQTRSGHQPKTVWGTPAATSIHTDATPETRHMDDAWNALEARSSIDVPSQSHDKSKQRTKRKPKLILTGGGRSAL</sequence>
<feature type="region of interest" description="Disordered" evidence="3">
    <location>
        <begin position="332"/>
        <end position="419"/>
    </location>
</feature>
<evidence type="ECO:0000313" key="4">
    <source>
        <dbReference type="EMBL" id="EDP41740.1"/>
    </source>
</evidence>
<protein>
    <submittedName>
        <fullName evidence="4">Uncharacterized protein</fullName>
    </submittedName>
</protein>
<proteinExistence type="predicted"/>
<feature type="region of interest" description="Disordered" evidence="3">
    <location>
        <begin position="260"/>
        <end position="295"/>
    </location>
</feature>
<dbReference type="GO" id="GO:0045944">
    <property type="term" value="P:positive regulation of transcription by RNA polymerase II"/>
    <property type="evidence" value="ECO:0007669"/>
    <property type="project" value="TreeGrafter"/>
</dbReference>
<dbReference type="RefSeq" id="XP_001728954.1">
    <property type="nucleotide sequence ID" value="XM_001728902.1"/>
</dbReference>
<dbReference type="KEGG" id="mgl:MGL_3948"/>
<dbReference type="FunCoup" id="A8QBW7">
    <property type="interactions" value="269"/>
</dbReference>
<evidence type="ECO:0000256" key="3">
    <source>
        <dbReference type="SAM" id="MobiDB-lite"/>
    </source>
</evidence>
<dbReference type="Proteomes" id="UP000008837">
    <property type="component" value="Unassembled WGS sequence"/>
</dbReference>
<organism evidence="4 5">
    <name type="scientific">Malassezia globosa (strain ATCC MYA-4612 / CBS 7966)</name>
    <name type="common">Dandruff-associated fungus</name>
    <dbReference type="NCBI Taxonomy" id="425265"/>
    <lineage>
        <taxon>Eukaryota</taxon>
        <taxon>Fungi</taxon>
        <taxon>Dikarya</taxon>
        <taxon>Basidiomycota</taxon>
        <taxon>Ustilaginomycotina</taxon>
        <taxon>Malasseziomycetes</taxon>
        <taxon>Malasseziales</taxon>
        <taxon>Malasseziaceae</taxon>
        <taxon>Malassezia</taxon>
    </lineage>
</organism>
<comment type="subcellular location">
    <subcellularLocation>
        <location evidence="1">Cytoplasm</location>
    </subcellularLocation>
</comment>
<dbReference type="AlphaFoldDB" id="A8QBW7"/>
<keyword evidence="5" id="KW-1185">Reference proteome</keyword>
<evidence type="ECO:0000313" key="5">
    <source>
        <dbReference type="Proteomes" id="UP000008837"/>
    </source>
</evidence>
<reference evidence="4 5" key="1">
    <citation type="journal article" date="2007" name="Proc. Natl. Acad. Sci. U.S.A.">
        <title>Dandruff-associated Malassezia genomes reveal convergent and divergent virulence traits shared with plant and human fungal pathogens.</title>
        <authorList>
            <person name="Xu J."/>
            <person name="Saunders C.W."/>
            <person name="Hu P."/>
            <person name="Grant R.A."/>
            <person name="Boekhout T."/>
            <person name="Kuramae E.E."/>
            <person name="Kronstad J.W."/>
            <person name="Deangelis Y.M."/>
            <person name="Reeder N.L."/>
            <person name="Johnstone K.R."/>
            <person name="Leland M."/>
            <person name="Fieno A.M."/>
            <person name="Begley W.M."/>
            <person name="Sun Y."/>
            <person name="Lacey M.P."/>
            <person name="Chaudhary T."/>
            <person name="Keough T."/>
            <person name="Chu L."/>
            <person name="Sears R."/>
            <person name="Yuan B."/>
            <person name="Dawson T.L.Jr."/>
        </authorList>
    </citation>
    <scope>NUCLEOTIDE SEQUENCE [LARGE SCALE GENOMIC DNA]</scope>
    <source>
        <strain evidence="5">ATCC MYA-4612 / CBS 7966</strain>
    </source>
</reference>
<dbReference type="VEuPathDB" id="FungiDB:MGL_3948"/>
<dbReference type="GeneID" id="5853260"/>
<evidence type="ECO:0000256" key="2">
    <source>
        <dbReference type="ARBA" id="ARBA00022490"/>
    </source>
</evidence>
<dbReference type="EMBL" id="AAYY01000016">
    <property type="protein sequence ID" value="EDP41740.1"/>
    <property type="molecule type" value="Genomic_DNA"/>
</dbReference>
<evidence type="ECO:0000256" key="1">
    <source>
        <dbReference type="ARBA" id="ARBA00004496"/>
    </source>
</evidence>
<name>A8QBW7_MALGO</name>
<gene>
    <name evidence="4" type="ORF">MGL_3948</name>
</gene>
<keyword evidence="2" id="KW-0963">Cytoplasm</keyword>